<keyword evidence="8 9" id="KW-0472">Membrane</keyword>
<dbReference type="HOGENOM" id="CLU_059260_0_1_1"/>
<proteinExistence type="inferred from homology"/>
<feature type="transmembrane region" description="Helical" evidence="9">
    <location>
        <begin position="177"/>
        <end position="194"/>
    </location>
</feature>
<evidence type="ECO:0000256" key="7">
    <source>
        <dbReference type="ARBA" id="ARBA00023098"/>
    </source>
</evidence>
<dbReference type="eggNOG" id="KOG1639">
    <property type="taxonomic scope" value="Eukaryota"/>
</dbReference>
<dbReference type="PANTHER" id="PTHR10556">
    <property type="entry name" value="3-OXO-5-ALPHA-STEROID 4-DEHYDROGENASE"/>
    <property type="match status" value="1"/>
</dbReference>
<keyword evidence="7" id="KW-0443">Lipid metabolism</keyword>
<evidence type="ECO:0000256" key="2">
    <source>
        <dbReference type="ARBA" id="ARBA00007742"/>
    </source>
</evidence>
<keyword evidence="4 9" id="KW-0812">Transmembrane</keyword>
<evidence type="ECO:0000259" key="10">
    <source>
        <dbReference type="Pfam" id="PF02544"/>
    </source>
</evidence>
<dbReference type="OrthoDB" id="540503at2759"/>
<feature type="transmembrane region" description="Helical" evidence="9">
    <location>
        <begin position="206"/>
        <end position="228"/>
    </location>
</feature>
<comment type="similarity">
    <text evidence="2">Belongs to the steroid 5-alpha reductase family.</text>
</comment>
<evidence type="ECO:0000256" key="6">
    <source>
        <dbReference type="ARBA" id="ARBA00023002"/>
    </source>
</evidence>
<name>R8BJ94_PHAM7</name>
<evidence type="ECO:0000256" key="8">
    <source>
        <dbReference type="ARBA" id="ARBA00023136"/>
    </source>
</evidence>
<dbReference type="Proteomes" id="UP000014074">
    <property type="component" value="Unassembled WGS sequence"/>
</dbReference>
<dbReference type="GO" id="GO:0016627">
    <property type="term" value="F:oxidoreductase activity, acting on the CH-CH group of donors"/>
    <property type="evidence" value="ECO:0007669"/>
    <property type="project" value="InterPro"/>
</dbReference>
<evidence type="ECO:0000256" key="4">
    <source>
        <dbReference type="ARBA" id="ARBA00022692"/>
    </source>
</evidence>
<feature type="transmembrane region" description="Helical" evidence="9">
    <location>
        <begin position="95"/>
        <end position="114"/>
    </location>
</feature>
<keyword evidence="3" id="KW-0444">Lipid biosynthesis</keyword>
<sequence>MASKITLKLAPRSSKQRVKKLPASIEIPGDATIEDTKQAIAKASGVSDYNRIGVFNPSTRKNIKDRKALIRDNQDIVSKGEVLVQDLGLQMGWRLVYVIEYLGPLLFHFLFLYGRPYLAKVDPFFYKDADKAPATTIQWVIYYLFQLHFIKREIETIFIHRFSANTMPAWNIFRNSAFYWLEAGLLCAFFIYSPKSFAARDEFTPLDLFGLVLFVYGEICNAIVHIHLAGLRKPGGTEKGIPNCIGSSLVTCPNYMFEVIAWVGVILISREWSVIAFICTGSIYMRNWSRDKERALRTTFGDKYKKHKYTMLPGLI</sequence>
<organism evidence="11 12">
    <name type="scientific">Phaeoacremonium minimum (strain UCR-PA7)</name>
    <name type="common">Esca disease fungus</name>
    <name type="synonym">Togninia minima</name>
    <dbReference type="NCBI Taxonomy" id="1286976"/>
    <lineage>
        <taxon>Eukaryota</taxon>
        <taxon>Fungi</taxon>
        <taxon>Dikarya</taxon>
        <taxon>Ascomycota</taxon>
        <taxon>Pezizomycotina</taxon>
        <taxon>Sordariomycetes</taxon>
        <taxon>Sordariomycetidae</taxon>
        <taxon>Togniniales</taxon>
        <taxon>Togniniaceae</taxon>
        <taxon>Phaeoacremonium</taxon>
    </lineage>
</organism>
<evidence type="ECO:0000256" key="3">
    <source>
        <dbReference type="ARBA" id="ARBA00022516"/>
    </source>
</evidence>
<evidence type="ECO:0000313" key="11">
    <source>
        <dbReference type="EMBL" id="EON99344.1"/>
    </source>
</evidence>
<evidence type="ECO:0000256" key="9">
    <source>
        <dbReference type="SAM" id="Phobius"/>
    </source>
</evidence>
<dbReference type="PANTHER" id="PTHR10556:SF28">
    <property type="entry name" value="VERY-LONG-CHAIN ENOYL-COA REDUCTASE"/>
    <property type="match status" value="1"/>
</dbReference>
<dbReference type="GO" id="GO:0016020">
    <property type="term" value="C:membrane"/>
    <property type="evidence" value="ECO:0007669"/>
    <property type="project" value="UniProtKB-SubCell"/>
</dbReference>
<evidence type="ECO:0000256" key="5">
    <source>
        <dbReference type="ARBA" id="ARBA00022989"/>
    </source>
</evidence>
<dbReference type="Pfam" id="PF02544">
    <property type="entry name" value="Steroid_dh"/>
    <property type="match status" value="1"/>
</dbReference>
<dbReference type="EMBL" id="KB933162">
    <property type="protein sequence ID" value="EON99344.1"/>
    <property type="molecule type" value="Genomic_DNA"/>
</dbReference>
<feature type="domain" description="3-oxo-5-alpha-steroid 4-dehydrogenase C-terminal" evidence="10">
    <location>
        <begin position="165"/>
        <end position="314"/>
    </location>
</feature>
<dbReference type="RefSeq" id="XP_007915862.1">
    <property type="nucleotide sequence ID" value="XM_007917671.1"/>
</dbReference>
<reference evidence="12" key="1">
    <citation type="journal article" date="2013" name="Genome Announc.">
        <title>Draft genome sequence of the ascomycete Phaeoacremonium aleophilum strain UCR-PA7, a causal agent of the esca disease complex in grapevines.</title>
        <authorList>
            <person name="Blanco-Ulate B."/>
            <person name="Rolshausen P."/>
            <person name="Cantu D."/>
        </authorList>
    </citation>
    <scope>NUCLEOTIDE SEQUENCE [LARGE SCALE GENOMIC DNA]</scope>
    <source>
        <strain evidence="12">UCR-PA7</strain>
    </source>
</reference>
<evidence type="ECO:0000313" key="12">
    <source>
        <dbReference type="Proteomes" id="UP000014074"/>
    </source>
</evidence>
<keyword evidence="5 9" id="KW-1133">Transmembrane helix</keyword>
<keyword evidence="6" id="KW-0560">Oxidoreductase</keyword>
<evidence type="ECO:0000256" key="1">
    <source>
        <dbReference type="ARBA" id="ARBA00004141"/>
    </source>
</evidence>
<dbReference type="GeneID" id="19325645"/>
<dbReference type="InterPro" id="IPR039357">
    <property type="entry name" value="SRD5A/TECR"/>
</dbReference>
<gene>
    <name evidence="11" type="ORF">UCRPA7_5124</name>
</gene>
<dbReference type="KEGG" id="tmn:UCRPA7_5124"/>
<dbReference type="InterPro" id="IPR001104">
    <property type="entry name" value="3-oxo-5_a-steroid_4-DH_C"/>
</dbReference>
<dbReference type="PROSITE" id="PS50244">
    <property type="entry name" value="S5A_REDUCTASE"/>
    <property type="match status" value="1"/>
</dbReference>
<comment type="subcellular location">
    <subcellularLocation>
        <location evidence="1">Membrane</location>
        <topology evidence="1">Multi-pass membrane protein</topology>
    </subcellularLocation>
</comment>
<keyword evidence="12" id="KW-1185">Reference proteome</keyword>
<dbReference type="Gene3D" id="1.20.120.1630">
    <property type="match status" value="1"/>
</dbReference>
<dbReference type="GO" id="GO:0042761">
    <property type="term" value="P:very long-chain fatty acid biosynthetic process"/>
    <property type="evidence" value="ECO:0007669"/>
    <property type="project" value="TreeGrafter"/>
</dbReference>
<protein>
    <submittedName>
        <fullName evidence="11">Putative steroid alpha reductase family protein</fullName>
    </submittedName>
</protein>
<accession>R8BJ94</accession>
<dbReference type="AlphaFoldDB" id="R8BJ94"/>